<proteinExistence type="predicted"/>
<protein>
    <submittedName>
        <fullName evidence="1">Uncharacterized protein</fullName>
    </submittedName>
</protein>
<dbReference type="VEuPathDB" id="TriTrypDB:BSAL_91195"/>
<evidence type="ECO:0000313" key="1">
    <source>
        <dbReference type="EMBL" id="CUI14491.1"/>
    </source>
</evidence>
<reference evidence="2" key="1">
    <citation type="submission" date="2015-09" db="EMBL/GenBank/DDBJ databases">
        <authorList>
            <consortium name="Pathogen Informatics"/>
        </authorList>
    </citation>
    <scope>NUCLEOTIDE SEQUENCE [LARGE SCALE GENOMIC DNA]</scope>
    <source>
        <strain evidence="2">Lake Konstanz</strain>
    </source>
</reference>
<name>A0A0S4KFR2_BODSA</name>
<gene>
    <name evidence="1" type="ORF">BSAL_91195</name>
</gene>
<dbReference type="Proteomes" id="UP000051952">
    <property type="component" value="Unassembled WGS sequence"/>
</dbReference>
<accession>A0A0S4KFR2</accession>
<keyword evidence="2" id="KW-1185">Reference proteome</keyword>
<organism evidence="1 2">
    <name type="scientific">Bodo saltans</name>
    <name type="common">Flagellated protozoan</name>
    <dbReference type="NCBI Taxonomy" id="75058"/>
    <lineage>
        <taxon>Eukaryota</taxon>
        <taxon>Discoba</taxon>
        <taxon>Euglenozoa</taxon>
        <taxon>Kinetoplastea</taxon>
        <taxon>Metakinetoplastina</taxon>
        <taxon>Eubodonida</taxon>
        <taxon>Bodonidae</taxon>
        <taxon>Bodo</taxon>
    </lineage>
</organism>
<evidence type="ECO:0000313" key="2">
    <source>
        <dbReference type="Proteomes" id="UP000051952"/>
    </source>
</evidence>
<dbReference type="EMBL" id="CYKH01001213">
    <property type="protein sequence ID" value="CUI14491.1"/>
    <property type="molecule type" value="Genomic_DNA"/>
</dbReference>
<dbReference type="AlphaFoldDB" id="A0A0S4KFR2"/>
<sequence>MTLLFAAQRRIELLRRAMRTHAATAVNLSQHNSDHTMGVEPLDNRLPECVWHDDGLSVGDIESSLVSSEHALLPLEWEDSEYWDVTGAAVGTQLVDGHSDIIHTPLVAMDGECRRRVDESPSVAVLRLQVALELL</sequence>